<sequence length="117" mass="12749">MNSFIAVAFSPMQVKIASIKLRYRDRNASGGAMRFIDVVPNGPNMALVNASPWFNGNASVPFRANSPSTLDEFENANWGLDRTKLPALPDDTLWNIAPQSSLASGHCIRNDVAVDND</sequence>
<accession>W4FT65</accession>
<dbReference type="EMBL" id="KI913171">
    <property type="protein sequence ID" value="ETV69848.1"/>
    <property type="molecule type" value="Genomic_DNA"/>
</dbReference>
<dbReference type="VEuPathDB" id="FungiDB:H257_14463"/>
<dbReference type="RefSeq" id="XP_009840586.1">
    <property type="nucleotide sequence ID" value="XM_009842284.1"/>
</dbReference>
<protein>
    <submittedName>
        <fullName evidence="1">Uncharacterized protein</fullName>
    </submittedName>
</protein>
<proteinExistence type="predicted"/>
<name>W4FT65_APHAT</name>
<dbReference type="AlphaFoldDB" id="W4FT65"/>
<gene>
    <name evidence="1" type="ORF">H257_14463</name>
</gene>
<dbReference type="GeneID" id="20816459"/>
<reference evidence="1" key="1">
    <citation type="submission" date="2013-12" db="EMBL/GenBank/DDBJ databases">
        <title>The Genome Sequence of Aphanomyces astaci APO3.</title>
        <authorList>
            <consortium name="The Broad Institute Genomics Platform"/>
            <person name="Russ C."/>
            <person name="Tyler B."/>
            <person name="van West P."/>
            <person name="Dieguez-Uribeondo J."/>
            <person name="Young S.K."/>
            <person name="Zeng Q."/>
            <person name="Gargeya S."/>
            <person name="Fitzgerald M."/>
            <person name="Abouelleil A."/>
            <person name="Alvarado L."/>
            <person name="Chapman S.B."/>
            <person name="Gainer-Dewar J."/>
            <person name="Goldberg J."/>
            <person name="Griggs A."/>
            <person name="Gujja S."/>
            <person name="Hansen M."/>
            <person name="Howarth C."/>
            <person name="Imamovic A."/>
            <person name="Ireland A."/>
            <person name="Larimer J."/>
            <person name="McCowan C."/>
            <person name="Murphy C."/>
            <person name="Pearson M."/>
            <person name="Poon T.W."/>
            <person name="Priest M."/>
            <person name="Roberts A."/>
            <person name="Saif S."/>
            <person name="Shea T."/>
            <person name="Sykes S."/>
            <person name="Wortman J."/>
            <person name="Nusbaum C."/>
            <person name="Birren B."/>
        </authorList>
    </citation>
    <scope>NUCLEOTIDE SEQUENCE [LARGE SCALE GENOMIC DNA]</scope>
    <source>
        <strain evidence="1">APO3</strain>
    </source>
</reference>
<organism evidence="1">
    <name type="scientific">Aphanomyces astaci</name>
    <name type="common">Crayfish plague agent</name>
    <dbReference type="NCBI Taxonomy" id="112090"/>
    <lineage>
        <taxon>Eukaryota</taxon>
        <taxon>Sar</taxon>
        <taxon>Stramenopiles</taxon>
        <taxon>Oomycota</taxon>
        <taxon>Saprolegniomycetes</taxon>
        <taxon>Saprolegniales</taxon>
        <taxon>Verrucalvaceae</taxon>
        <taxon>Aphanomyces</taxon>
    </lineage>
</organism>
<evidence type="ECO:0000313" key="1">
    <source>
        <dbReference type="EMBL" id="ETV69848.1"/>
    </source>
</evidence>